<feature type="compositionally biased region" description="Basic and acidic residues" evidence="1">
    <location>
        <begin position="1"/>
        <end position="10"/>
    </location>
</feature>
<dbReference type="Proteomes" id="UP000287033">
    <property type="component" value="Unassembled WGS sequence"/>
</dbReference>
<protein>
    <submittedName>
        <fullName evidence="2">Uncharacterized protein</fullName>
    </submittedName>
</protein>
<sequence length="101" mass="11824">MQGKGEKESENNNGNKKRDRSPPESDRAWWSLRREGQHLVGLDGRTTANRKMPAAVEDWDKTEENVSETFHRLQSNSHCKVILFVKYHGCLSKIQRLYTFY</sequence>
<evidence type="ECO:0000313" key="2">
    <source>
        <dbReference type="EMBL" id="GCC32590.1"/>
    </source>
</evidence>
<dbReference type="AlphaFoldDB" id="A0A401SQC0"/>
<keyword evidence="3" id="KW-1185">Reference proteome</keyword>
<reference evidence="2 3" key="1">
    <citation type="journal article" date="2018" name="Nat. Ecol. Evol.">
        <title>Shark genomes provide insights into elasmobranch evolution and the origin of vertebrates.</title>
        <authorList>
            <person name="Hara Y"/>
            <person name="Yamaguchi K"/>
            <person name="Onimaru K"/>
            <person name="Kadota M"/>
            <person name="Koyanagi M"/>
            <person name="Keeley SD"/>
            <person name="Tatsumi K"/>
            <person name="Tanaka K"/>
            <person name="Motone F"/>
            <person name="Kageyama Y"/>
            <person name="Nozu R"/>
            <person name="Adachi N"/>
            <person name="Nishimura O"/>
            <person name="Nakagawa R"/>
            <person name="Tanegashima C"/>
            <person name="Kiyatake I"/>
            <person name="Matsumoto R"/>
            <person name="Murakumo K"/>
            <person name="Nishida K"/>
            <person name="Terakita A"/>
            <person name="Kuratani S"/>
            <person name="Sato K"/>
            <person name="Hyodo S Kuraku.S."/>
        </authorList>
    </citation>
    <scope>NUCLEOTIDE SEQUENCE [LARGE SCALE GENOMIC DNA]</scope>
</reference>
<gene>
    <name evidence="2" type="ORF">chiPu_0011053</name>
</gene>
<feature type="region of interest" description="Disordered" evidence="1">
    <location>
        <begin position="1"/>
        <end position="27"/>
    </location>
</feature>
<comment type="caution">
    <text evidence="2">The sequence shown here is derived from an EMBL/GenBank/DDBJ whole genome shotgun (WGS) entry which is preliminary data.</text>
</comment>
<dbReference type="EMBL" id="BEZZ01000446">
    <property type="protein sequence ID" value="GCC32590.1"/>
    <property type="molecule type" value="Genomic_DNA"/>
</dbReference>
<organism evidence="2 3">
    <name type="scientific">Chiloscyllium punctatum</name>
    <name type="common">Brownbanded bambooshark</name>
    <name type="synonym">Hemiscyllium punctatum</name>
    <dbReference type="NCBI Taxonomy" id="137246"/>
    <lineage>
        <taxon>Eukaryota</taxon>
        <taxon>Metazoa</taxon>
        <taxon>Chordata</taxon>
        <taxon>Craniata</taxon>
        <taxon>Vertebrata</taxon>
        <taxon>Chondrichthyes</taxon>
        <taxon>Elasmobranchii</taxon>
        <taxon>Galeomorphii</taxon>
        <taxon>Galeoidea</taxon>
        <taxon>Orectolobiformes</taxon>
        <taxon>Hemiscylliidae</taxon>
        <taxon>Chiloscyllium</taxon>
    </lineage>
</organism>
<proteinExistence type="predicted"/>
<name>A0A401SQC0_CHIPU</name>
<evidence type="ECO:0000313" key="3">
    <source>
        <dbReference type="Proteomes" id="UP000287033"/>
    </source>
</evidence>
<accession>A0A401SQC0</accession>
<evidence type="ECO:0000256" key="1">
    <source>
        <dbReference type="SAM" id="MobiDB-lite"/>
    </source>
</evidence>